<accession>A0ABX7N3C3</accession>
<name>A0ABX7N3C3_9BACT</name>
<dbReference type="Gene3D" id="3.90.70.20">
    <property type="match status" value="1"/>
</dbReference>
<evidence type="ECO:0000313" key="2">
    <source>
        <dbReference type="Proteomes" id="UP000663090"/>
    </source>
</evidence>
<reference evidence="1 2" key="1">
    <citation type="submission" date="2021-02" db="EMBL/GenBank/DDBJ databases">
        <title>De Novo genome assembly of isolated myxobacteria.</title>
        <authorList>
            <person name="Stevens D.C."/>
        </authorList>
    </citation>
    <scope>NUCLEOTIDE SEQUENCE [LARGE SCALE GENOMIC DNA]</scope>
    <source>
        <strain evidence="1 2">SCHIC003</strain>
    </source>
</reference>
<dbReference type="Proteomes" id="UP000663090">
    <property type="component" value="Chromosome"/>
</dbReference>
<sequence length="277" mass="30434">MLKSHPDPETRKGLCNAMVQGWIGMAAMGSLSGEAGGVATSLEAFHEHLKPSLGQLEENQAALAQMDAQVWDDAHELNEDMNTKAQLDYAVPVMIQYVKTLSQGTPEERAEVSAKFKDGSFKLKHLVESLQWQRSEVPHLPARMAAWEGDLATLRKMEGGGISTAPVITKDAIPSDRAGLEALLTQTLSQEGAYRVTITRRDDQGNIEGHAIGVLKSGDERRLMDPNSAEWKATDSTQLVSLLAQHLEELYHTSGTTDKRYTDMTVARYDLPVPEHS</sequence>
<organism evidence="1 2">
    <name type="scientific">Myxococcus landrumensis</name>
    <dbReference type="NCBI Taxonomy" id="2813577"/>
    <lineage>
        <taxon>Bacteria</taxon>
        <taxon>Pseudomonadati</taxon>
        <taxon>Myxococcota</taxon>
        <taxon>Myxococcia</taxon>
        <taxon>Myxococcales</taxon>
        <taxon>Cystobacterineae</taxon>
        <taxon>Myxococcaceae</taxon>
        <taxon>Myxococcus</taxon>
    </lineage>
</organism>
<dbReference type="RefSeq" id="WP_206714833.1">
    <property type="nucleotide sequence ID" value="NZ_CP071091.1"/>
</dbReference>
<proteinExistence type="predicted"/>
<gene>
    <name evidence="1" type="ORF">JY572_33035</name>
</gene>
<keyword evidence="2" id="KW-1185">Reference proteome</keyword>
<protein>
    <submittedName>
        <fullName evidence="1">Uncharacterized protein</fullName>
    </submittedName>
</protein>
<evidence type="ECO:0000313" key="1">
    <source>
        <dbReference type="EMBL" id="QSQ13128.1"/>
    </source>
</evidence>
<dbReference type="EMBL" id="CP071091">
    <property type="protein sequence ID" value="QSQ13128.1"/>
    <property type="molecule type" value="Genomic_DNA"/>
</dbReference>